<dbReference type="GO" id="GO:0016787">
    <property type="term" value="F:hydrolase activity"/>
    <property type="evidence" value="ECO:0007669"/>
    <property type="project" value="UniProtKB-KW"/>
</dbReference>
<dbReference type="EMBL" id="LN902847">
    <property type="protein sequence ID" value="CUT99754.1"/>
    <property type="molecule type" value="Genomic_DNA"/>
</dbReference>
<protein>
    <submittedName>
        <fullName evidence="1">Ubiquitin carboxyl-terminal hydrolase</fullName>
    </submittedName>
</protein>
<keyword evidence="2" id="KW-1185">Reference proteome</keyword>
<evidence type="ECO:0000313" key="2">
    <source>
        <dbReference type="Proteomes" id="UP000017246"/>
    </source>
</evidence>
<dbReference type="Proteomes" id="UP000017246">
    <property type="component" value="Unassembled WGS sequence"/>
</dbReference>
<dbReference type="AlphaFoldDB" id="A0A0S4MML3"/>
<evidence type="ECO:0000313" key="1">
    <source>
        <dbReference type="EMBL" id="CUT99754.1"/>
    </source>
</evidence>
<accession>A0A0S4MML3</accession>
<sequence>MCEAMNPATDDVLHLKGLGLLTKVVSSIGVIQRWDLVILVAEHRDAVTVFGAGIACQVLNFTLDLAQLGIGITIQSTVRFEACLLRRSIIISILGGIVTTNDY</sequence>
<proteinExistence type="predicted"/>
<reference evidence="1" key="1">
    <citation type="journal article" date="2013" name="Nature">
        <title>The genomes of four tapeworm species reveal adaptations to parasitism.</title>
        <authorList>
            <person name="Tsai I.J."/>
            <person name="Zarowiecki M."/>
            <person name="Holroyd N."/>
            <person name="Garciarrubio A."/>
            <person name="Sanchez-Flores A."/>
            <person name="Brooks K.L."/>
            <person name="Tracey A."/>
            <person name="Bobes R.J."/>
            <person name="Fragoso G."/>
            <person name="Sciutto E."/>
            <person name="Aslett M."/>
            <person name="Beasley H."/>
            <person name="Bennett H.M."/>
            <person name="Cai J."/>
            <person name="Camicia F."/>
            <person name="Clark R."/>
            <person name="Cucher M."/>
            <person name="De Silva N."/>
            <person name="Day T.A."/>
            <person name="Deplazes P."/>
            <person name="Estrada K."/>
            <person name="Fernandez C."/>
            <person name="Holland P.W."/>
            <person name="Hou J."/>
            <person name="Hu S."/>
            <person name="Huckvale T."/>
            <person name="Hung S.S."/>
            <person name="Kamenetzky L."/>
            <person name="Keane J.A."/>
            <person name="Kiss F."/>
            <person name="Koziol U."/>
            <person name="Lambert O."/>
            <person name="Liu K."/>
            <person name="Luo X."/>
            <person name="Luo Y."/>
            <person name="Macchiaroli N."/>
            <person name="Nichol S."/>
            <person name="Paps J."/>
            <person name="Parkinson J."/>
            <person name="Pouchkina-Stantcheva N."/>
            <person name="Riddiford N."/>
            <person name="Rosenzvit M."/>
            <person name="Salinas G."/>
            <person name="Wasmuth J.D."/>
            <person name="Zamanian M."/>
            <person name="Zheng Y."/>
            <person name="Cai X."/>
            <person name="Soberon X."/>
            <person name="Olson P.D."/>
            <person name="Laclette J.P."/>
            <person name="Brehm K."/>
            <person name="Berriman M."/>
            <person name="Garciarrubio A."/>
            <person name="Bobes R.J."/>
            <person name="Fragoso G."/>
            <person name="Sanchez-Flores A."/>
            <person name="Estrada K."/>
            <person name="Cevallos M.A."/>
            <person name="Morett E."/>
            <person name="Gonzalez V."/>
            <person name="Portillo T."/>
            <person name="Ochoa-Leyva A."/>
            <person name="Jose M.V."/>
            <person name="Sciutto E."/>
            <person name="Landa A."/>
            <person name="Jimenez L."/>
            <person name="Valdes V."/>
            <person name="Carrero J.C."/>
            <person name="Larralde C."/>
            <person name="Morales-Montor J."/>
            <person name="Limon-Lason J."/>
            <person name="Soberon X."/>
            <person name="Laclette J.P."/>
        </authorList>
    </citation>
    <scope>NUCLEOTIDE SEQUENCE [LARGE SCALE GENOMIC DNA]</scope>
</reference>
<keyword evidence="1" id="KW-0378">Hydrolase</keyword>
<name>A0A0S4MML3_ECHMU</name>
<organism evidence="1 2">
    <name type="scientific">Echinococcus multilocularis</name>
    <name type="common">Fox tapeworm</name>
    <dbReference type="NCBI Taxonomy" id="6211"/>
    <lineage>
        <taxon>Eukaryota</taxon>
        <taxon>Metazoa</taxon>
        <taxon>Spiralia</taxon>
        <taxon>Lophotrochozoa</taxon>
        <taxon>Platyhelminthes</taxon>
        <taxon>Cestoda</taxon>
        <taxon>Eucestoda</taxon>
        <taxon>Cyclophyllidea</taxon>
        <taxon>Taeniidae</taxon>
        <taxon>Echinococcus</taxon>
    </lineage>
</organism>
<reference evidence="1" key="2">
    <citation type="submission" date="2015-11" db="EMBL/GenBank/DDBJ databases">
        <authorList>
            <person name="Zhang Y."/>
            <person name="Guo Z."/>
        </authorList>
    </citation>
    <scope>NUCLEOTIDE SEQUENCE</scope>
</reference>